<gene>
    <name evidence="8" type="ORF">CDO52_26875</name>
</gene>
<dbReference type="GO" id="GO:0005886">
    <property type="term" value="C:plasma membrane"/>
    <property type="evidence" value="ECO:0007669"/>
    <property type="project" value="UniProtKB-SubCell"/>
</dbReference>
<feature type="region of interest" description="Disordered" evidence="6">
    <location>
        <begin position="436"/>
        <end position="463"/>
    </location>
</feature>
<keyword evidence="2" id="KW-1003">Cell membrane</keyword>
<feature type="transmembrane region" description="Helical" evidence="7">
    <location>
        <begin position="48"/>
        <end position="72"/>
    </location>
</feature>
<proteinExistence type="predicted"/>
<feature type="transmembrane region" description="Helical" evidence="7">
    <location>
        <begin position="284"/>
        <end position="305"/>
    </location>
</feature>
<evidence type="ECO:0000256" key="4">
    <source>
        <dbReference type="ARBA" id="ARBA00022989"/>
    </source>
</evidence>
<evidence type="ECO:0000313" key="9">
    <source>
        <dbReference type="Proteomes" id="UP000215005"/>
    </source>
</evidence>
<dbReference type="InterPro" id="IPR036259">
    <property type="entry name" value="MFS_trans_sf"/>
</dbReference>
<keyword evidence="5 7" id="KW-0472">Membrane</keyword>
<dbReference type="AlphaFoldDB" id="A0A223SEE8"/>
<comment type="subcellular location">
    <subcellularLocation>
        <location evidence="1">Cell membrane</location>
        <topology evidence="1">Multi-pass membrane protein</topology>
    </subcellularLocation>
</comment>
<dbReference type="PANTHER" id="PTHR23513:SF11">
    <property type="entry name" value="STAPHYLOFERRIN A TRANSPORTER"/>
    <property type="match status" value="1"/>
</dbReference>
<evidence type="ECO:0000256" key="6">
    <source>
        <dbReference type="SAM" id="MobiDB-lite"/>
    </source>
</evidence>
<dbReference type="Proteomes" id="UP000215005">
    <property type="component" value="Chromosome"/>
</dbReference>
<protein>
    <submittedName>
        <fullName evidence="8">MFS transporter</fullName>
    </submittedName>
</protein>
<dbReference type="EMBL" id="CP022753">
    <property type="protein sequence ID" value="ASU86463.1"/>
    <property type="molecule type" value="Genomic_DNA"/>
</dbReference>
<dbReference type="CDD" id="cd06173">
    <property type="entry name" value="MFS_MefA_like"/>
    <property type="match status" value="1"/>
</dbReference>
<evidence type="ECO:0000256" key="3">
    <source>
        <dbReference type="ARBA" id="ARBA00022692"/>
    </source>
</evidence>
<dbReference type="GO" id="GO:0022857">
    <property type="term" value="F:transmembrane transporter activity"/>
    <property type="evidence" value="ECO:0007669"/>
    <property type="project" value="InterPro"/>
</dbReference>
<dbReference type="InterPro" id="IPR022324">
    <property type="entry name" value="Bacilysin_exporter_BacE_put"/>
</dbReference>
<feature type="compositionally biased region" description="Gly residues" evidence="6">
    <location>
        <begin position="454"/>
        <end position="463"/>
    </location>
</feature>
<feature type="transmembrane region" description="Helical" evidence="7">
    <location>
        <begin position="402"/>
        <end position="421"/>
    </location>
</feature>
<feature type="compositionally biased region" description="Low complexity" evidence="6">
    <location>
        <begin position="16"/>
        <end position="31"/>
    </location>
</feature>
<feature type="transmembrane region" description="Helical" evidence="7">
    <location>
        <begin position="317"/>
        <end position="334"/>
    </location>
</feature>
<dbReference type="PRINTS" id="PR01988">
    <property type="entry name" value="EXPORTERBACE"/>
</dbReference>
<dbReference type="Pfam" id="PF07690">
    <property type="entry name" value="MFS_1"/>
    <property type="match status" value="1"/>
</dbReference>
<dbReference type="PANTHER" id="PTHR23513">
    <property type="entry name" value="INTEGRAL MEMBRANE EFFLUX PROTEIN-RELATED"/>
    <property type="match status" value="1"/>
</dbReference>
<reference evidence="8 9" key="1">
    <citation type="submission" date="2017-08" db="EMBL/GenBank/DDBJ databases">
        <title>The complete genome sequence of Nocardiopsis gilva YIM 90087.</title>
        <authorList>
            <person name="Yin M."/>
            <person name="Tang S."/>
        </authorList>
    </citation>
    <scope>NUCLEOTIDE SEQUENCE [LARGE SCALE GENOMIC DNA]</scope>
    <source>
        <strain evidence="8 9">YIM 90087</strain>
    </source>
</reference>
<feature type="transmembrane region" description="Helical" evidence="7">
    <location>
        <begin position="373"/>
        <end position="396"/>
    </location>
</feature>
<dbReference type="Gene3D" id="1.20.1250.20">
    <property type="entry name" value="MFS general substrate transporter like domains"/>
    <property type="match status" value="1"/>
</dbReference>
<evidence type="ECO:0000256" key="5">
    <source>
        <dbReference type="ARBA" id="ARBA00023136"/>
    </source>
</evidence>
<keyword evidence="3 7" id="KW-0812">Transmembrane</keyword>
<dbReference type="InterPro" id="IPR011701">
    <property type="entry name" value="MFS"/>
</dbReference>
<feature type="transmembrane region" description="Helical" evidence="7">
    <location>
        <begin position="340"/>
        <end position="366"/>
    </location>
</feature>
<sequence length="463" mass="47563">MTTTRRSASTGGGAGAPPSGQGPSGQESSSGDWRRGYRDVVRVGEFRALWVAHALSMTGSYLLNIAVALLVYHQTSSALAAGITMALTFLPQIIGGPLLSGLADLFPRRRVIVISDLTRAVLVAGIGIPGLPVWAIWVLVFCSTLPMVPFGAARAALMAEIVQGERYVAGSAIINITTQVGTLAGLVLGGGVVAAVGPNSAVMFNGLTFVASAAIIRFGVRYRPAPRDEREERPSLWRVTREGTRVVFGDARLRTLGLFAWLAGFYAIPYGLAGPLADEVGGGAMAAGLLMAGPSMGAIIGGFVLTRLINPESRMRLIGPLAVAASVPLLAWALHPPLWVMVGLLMLSGMTASYQFVANAAFVLCAPSKGRGLAFGLVAAGLQAVQGIGIALASLLVEVTGLHVVITVAGGLGVAGALLLASPWSRLSSEAIALMHTPPDADAPDGDQAPGPGPGTGRGTRPQ</sequence>
<dbReference type="KEGG" id="ngv:CDO52_26875"/>
<evidence type="ECO:0000256" key="1">
    <source>
        <dbReference type="ARBA" id="ARBA00004651"/>
    </source>
</evidence>
<dbReference type="OrthoDB" id="3227279at2"/>
<organism evidence="8 9">
    <name type="scientific">Nocardiopsis gilva YIM 90087</name>
    <dbReference type="NCBI Taxonomy" id="1235441"/>
    <lineage>
        <taxon>Bacteria</taxon>
        <taxon>Bacillati</taxon>
        <taxon>Actinomycetota</taxon>
        <taxon>Actinomycetes</taxon>
        <taxon>Streptosporangiales</taxon>
        <taxon>Nocardiopsidaceae</taxon>
        <taxon>Nocardiopsis</taxon>
    </lineage>
</organism>
<feature type="region of interest" description="Disordered" evidence="6">
    <location>
        <begin position="1"/>
        <end position="33"/>
    </location>
</feature>
<keyword evidence="4 7" id="KW-1133">Transmembrane helix</keyword>
<evidence type="ECO:0000256" key="7">
    <source>
        <dbReference type="SAM" id="Phobius"/>
    </source>
</evidence>
<accession>A0A223SEE8</accession>
<evidence type="ECO:0000256" key="2">
    <source>
        <dbReference type="ARBA" id="ARBA00022475"/>
    </source>
</evidence>
<feature type="transmembrane region" description="Helical" evidence="7">
    <location>
        <begin position="78"/>
        <end position="99"/>
    </location>
</feature>
<evidence type="ECO:0000313" key="8">
    <source>
        <dbReference type="EMBL" id="ASU86463.1"/>
    </source>
</evidence>
<name>A0A223SEE8_9ACTN</name>
<keyword evidence="9" id="KW-1185">Reference proteome</keyword>
<feature type="transmembrane region" description="Helical" evidence="7">
    <location>
        <begin position="255"/>
        <end position="272"/>
    </location>
</feature>
<feature type="transmembrane region" description="Helical" evidence="7">
    <location>
        <begin position="202"/>
        <end position="220"/>
    </location>
</feature>
<dbReference type="RefSeq" id="WP_094932889.1">
    <property type="nucleotide sequence ID" value="NZ_CP022753.1"/>
</dbReference>
<dbReference type="SUPFAM" id="SSF103473">
    <property type="entry name" value="MFS general substrate transporter"/>
    <property type="match status" value="1"/>
</dbReference>